<protein>
    <recommendedName>
        <fullName evidence="4">protein-serine/threonine phosphatase</fullName>
        <ecNumber evidence="4">3.1.3.16</ecNumber>
    </recommendedName>
</protein>
<dbReference type="PANTHER" id="PTHR13832:SF165">
    <property type="entry name" value="PROTEIN PHOSPHATASE 2C 49-RELATED"/>
    <property type="match status" value="1"/>
</dbReference>
<evidence type="ECO:0000256" key="6">
    <source>
        <dbReference type="ARBA" id="ARBA00022801"/>
    </source>
</evidence>
<evidence type="ECO:0000313" key="15">
    <source>
        <dbReference type="Proteomes" id="UP000596660"/>
    </source>
</evidence>
<evidence type="ECO:0000256" key="1">
    <source>
        <dbReference type="ARBA" id="ARBA00001936"/>
    </source>
</evidence>
<dbReference type="Gramene" id="AUR62021294-RA">
    <property type="protein sequence ID" value="AUR62021294-RA:cds"/>
    <property type="gene ID" value="AUR62021294"/>
</dbReference>
<evidence type="ECO:0000256" key="5">
    <source>
        <dbReference type="ARBA" id="ARBA00022723"/>
    </source>
</evidence>
<evidence type="ECO:0000256" key="4">
    <source>
        <dbReference type="ARBA" id="ARBA00013081"/>
    </source>
</evidence>
<dbReference type="GO" id="GO:0046872">
    <property type="term" value="F:metal ion binding"/>
    <property type="evidence" value="ECO:0007669"/>
    <property type="project" value="UniProtKB-KW"/>
</dbReference>
<gene>
    <name evidence="14" type="primary">LOC110729765</name>
</gene>
<evidence type="ECO:0000256" key="3">
    <source>
        <dbReference type="ARBA" id="ARBA00006702"/>
    </source>
</evidence>
<dbReference type="RefSeq" id="XP_021765240.1">
    <property type="nucleotide sequence ID" value="XM_021909548.1"/>
</dbReference>
<evidence type="ECO:0000256" key="11">
    <source>
        <dbReference type="ARBA" id="ARBA00048336"/>
    </source>
</evidence>
<evidence type="ECO:0000256" key="8">
    <source>
        <dbReference type="ARBA" id="ARBA00022912"/>
    </source>
</evidence>
<keyword evidence="5" id="KW-0479">Metal-binding</keyword>
<comment type="similarity">
    <text evidence="3 12">Belongs to the PP2C family.</text>
</comment>
<evidence type="ECO:0000256" key="2">
    <source>
        <dbReference type="ARBA" id="ARBA00001946"/>
    </source>
</evidence>
<evidence type="ECO:0000256" key="10">
    <source>
        <dbReference type="ARBA" id="ARBA00047761"/>
    </source>
</evidence>
<dbReference type="OrthoDB" id="10264738at2759"/>
<dbReference type="PANTHER" id="PTHR13832">
    <property type="entry name" value="PROTEIN PHOSPHATASE 2C"/>
    <property type="match status" value="1"/>
</dbReference>
<feature type="domain" description="PPM-type phosphatase" evidence="13">
    <location>
        <begin position="35"/>
        <end position="305"/>
    </location>
</feature>
<dbReference type="CDD" id="cd00143">
    <property type="entry name" value="PP2Cc"/>
    <property type="match status" value="1"/>
</dbReference>
<keyword evidence="15" id="KW-1185">Reference proteome</keyword>
<dbReference type="EC" id="3.1.3.16" evidence="4"/>
<comment type="cofactor">
    <cofactor evidence="2">
        <name>Mg(2+)</name>
        <dbReference type="ChEBI" id="CHEBI:18420"/>
    </cofactor>
</comment>
<evidence type="ECO:0000259" key="13">
    <source>
        <dbReference type="PROSITE" id="PS51746"/>
    </source>
</evidence>
<dbReference type="PROSITE" id="PS01032">
    <property type="entry name" value="PPM_1"/>
    <property type="match status" value="1"/>
</dbReference>
<dbReference type="FunFam" id="3.60.40.10:FF:000004">
    <property type="entry name" value="Probable protein phosphatase 2C 22"/>
    <property type="match status" value="1"/>
</dbReference>
<dbReference type="InterPro" id="IPR015655">
    <property type="entry name" value="PP2C"/>
</dbReference>
<keyword evidence="7" id="KW-0460">Magnesium</keyword>
<dbReference type="SMART" id="SM00332">
    <property type="entry name" value="PP2Cc"/>
    <property type="match status" value="1"/>
</dbReference>
<dbReference type="InterPro" id="IPR000222">
    <property type="entry name" value="PP2C_BS"/>
</dbReference>
<name>A0A803M0P3_CHEQI</name>
<comment type="catalytic activity">
    <reaction evidence="10">
        <text>O-phospho-L-seryl-[protein] + H2O = L-seryl-[protein] + phosphate</text>
        <dbReference type="Rhea" id="RHEA:20629"/>
        <dbReference type="Rhea" id="RHEA-COMP:9863"/>
        <dbReference type="Rhea" id="RHEA-COMP:11604"/>
        <dbReference type="ChEBI" id="CHEBI:15377"/>
        <dbReference type="ChEBI" id="CHEBI:29999"/>
        <dbReference type="ChEBI" id="CHEBI:43474"/>
        <dbReference type="ChEBI" id="CHEBI:83421"/>
        <dbReference type="EC" id="3.1.3.16"/>
    </reaction>
</comment>
<dbReference type="SUPFAM" id="SSF81606">
    <property type="entry name" value="PP2C-like"/>
    <property type="match status" value="1"/>
</dbReference>
<evidence type="ECO:0000256" key="12">
    <source>
        <dbReference type="RuleBase" id="RU003465"/>
    </source>
</evidence>
<evidence type="ECO:0000313" key="14">
    <source>
        <dbReference type="EnsemblPlants" id="AUR62021294-RA:cds"/>
    </source>
</evidence>
<dbReference type="AlphaFoldDB" id="A0A803M0P3"/>
<comment type="cofactor">
    <cofactor evidence="1">
        <name>Mn(2+)</name>
        <dbReference type="ChEBI" id="CHEBI:29035"/>
    </cofactor>
</comment>
<accession>A0A803M0P3</accession>
<dbReference type="InterPro" id="IPR001932">
    <property type="entry name" value="PPM-type_phosphatase-like_dom"/>
</dbReference>
<dbReference type="GeneID" id="110729765"/>
<organism evidence="14 15">
    <name type="scientific">Chenopodium quinoa</name>
    <name type="common">Quinoa</name>
    <dbReference type="NCBI Taxonomy" id="63459"/>
    <lineage>
        <taxon>Eukaryota</taxon>
        <taxon>Viridiplantae</taxon>
        <taxon>Streptophyta</taxon>
        <taxon>Embryophyta</taxon>
        <taxon>Tracheophyta</taxon>
        <taxon>Spermatophyta</taxon>
        <taxon>Magnoliopsida</taxon>
        <taxon>eudicotyledons</taxon>
        <taxon>Gunneridae</taxon>
        <taxon>Pentapetalae</taxon>
        <taxon>Caryophyllales</taxon>
        <taxon>Chenopodiaceae</taxon>
        <taxon>Chenopodioideae</taxon>
        <taxon>Atripliceae</taxon>
        <taxon>Chenopodium</taxon>
    </lineage>
</organism>
<dbReference type="SMART" id="SM00331">
    <property type="entry name" value="PP2C_SIG"/>
    <property type="match status" value="1"/>
</dbReference>
<dbReference type="Proteomes" id="UP000596660">
    <property type="component" value="Unplaced"/>
</dbReference>
<dbReference type="Gene3D" id="3.60.40.10">
    <property type="entry name" value="PPM-type phosphatase domain"/>
    <property type="match status" value="1"/>
</dbReference>
<sequence>MVAETEVVNSNIAVSCLQADKKTPSDVLQFVPNICSGSSADIGPRKRREDEHIRIDDLSLYLDSMFSCPKPSAFFGVFDGHGGPEAAAYVRKNVKRFFFEDVKFPEYSELNDLYLQEVENCLRNAFLLADLAIFEDSSISSRTGTTALTALILGRFLLVANAGDCRAVLCRKGEAIDMSHDHKPTYPSEKRRVEELGGYVDEEYLNGVIAVTRALGDWEMKLPKGSAAPLIAEPELRQTILTEDDEFLVMGCDGIWDVISSQRAIGLVRYGLRKHNDPQLCAEELLREALRLETFDNLTVIVICFSSCDNQNNSRSMFRSPGSKGSLKVESLSKLKSFITH</sequence>
<proteinExistence type="inferred from homology"/>
<keyword evidence="9" id="KW-0464">Manganese</keyword>
<evidence type="ECO:0000256" key="7">
    <source>
        <dbReference type="ARBA" id="ARBA00022842"/>
    </source>
</evidence>
<reference evidence="14" key="1">
    <citation type="journal article" date="2017" name="Nature">
        <title>The genome of Chenopodium quinoa.</title>
        <authorList>
            <person name="Jarvis D.E."/>
            <person name="Ho Y.S."/>
            <person name="Lightfoot D.J."/>
            <person name="Schmoeckel S.M."/>
            <person name="Li B."/>
            <person name="Borm T.J.A."/>
            <person name="Ohyanagi H."/>
            <person name="Mineta K."/>
            <person name="Michell C.T."/>
            <person name="Saber N."/>
            <person name="Kharbatia N.M."/>
            <person name="Rupper R.R."/>
            <person name="Sharp A.R."/>
            <person name="Dally N."/>
            <person name="Boughton B.A."/>
            <person name="Woo Y.H."/>
            <person name="Gao G."/>
            <person name="Schijlen E.G.W.M."/>
            <person name="Guo X."/>
            <person name="Momin A.A."/>
            <person name="Negrao S."/>
            <person name="Al-Babili S."/>
            <person name="Gehring C."/>
            <person name="Roessner U."/>
            <person name="Jung C."/>
            <person name="Murphy K."/>
            <person name="Arold S.T."/>
            <person name="Gojobori T."/>
            <person name="van der Linden C.G."/>
            <person name="van Loo E.N."/>
            <person name="Jellen E.N."/>
            <person name="Maughan P.J."/>
            <person name="Tester M."/>
        </authorList>
    </citation>
    <scope>NUCLEOTIDE SEQUENCE [LARGE SCALE GENOMIC DNA]</scope>
    <source>
        <strain evidence="14">cv. PI 614886</strain>
    </source>
</reference>
<dbReference type="PROSITE" id="PS51746">
    <property type="entry name" value="PPM_2"/>
    <property type="match status" value="1"/>
</dbReference>
<dbReference type="EnsemblPlants" id="AUR62021294-RA">
    <property type="protein sequence ID" value="AUR62021294-RA:cds"/>
    <property type="gene ID" value="AUR62021294"/>
</dbReference>
<dbReference type="GO" id="GO:0004722">
    <property type="term" value="F:protein serine/threonine phosphatase activity"/>
    <property type="evidence" value="ECO:0007669"/>
    <property type="project" value="UniProtKB-EC"/>
</dbReference>
<dbReference type="GO" id="GO:0005634">
    <property type="term" value="C:nucleus"/>
    <property type="evidence" value="ECO:0007669"/>
    <property type="project" value="UniProtKB-ARBA"/>
</dbReference>
<comment type="catalytic activity">
    <reaction evidence="11">
        <text>O-phospho-L-threonyl-[protein] + H2O = L-threonyl-[protein] + phosphate</text>
        <dbReference type="Rhea" id="RHEA:47004"/>
        <dbReference type="Rhea" id="RHEA-COMP:11060"/>
        <dbReference type="Rhea" id="RHEA-COMP:11605"/>
        <dbReference type="ChEBI" id="CHEBI:15377"/>
        <dbReference type="ChEBI" id="CHEBI:30013"/>
        <dbReference type="ChEBI" id="CHEBI:43474"/>
        <dbReference type="ChEBI" id="CHEBI:61977"/>
        <dbReference type="EC" id="3.1.3.16"/>
    </reaction>
</comment>
<dbReference type="Pfam" id="PF00481">
    <property type="entry name" value="PP2C"/>
    <property type="match status" value="1"/>
</dbReference>
<reference evidence="14" key="2">
    <citation type="submission" date="2021-03" db="UniProtKB">
        <authorList>
            <consortium name="EnsemblPlants"/>
        </authorList>
    </citation>
    <scope>IDENTIFICATION</scope>
</reference>
<dbReference type="KEGG" id="cqi:110729765"/>
<keyword evidence="6 12" id="KW-0378">Hydrolase</keyword>
<evidence type="ECO:0000256" key="9">
    <source>
        <dbReference type="ARBA" id="ARBA00023211"/>
    </source>
</evidence>
<dbReference type="OMA" id="HAIRFFF"/>
<dbReference type="GO" id="GO:0005737">
    <property type="term" value="C:cytoplasm"/>
    <property type="evidence" value="ECO:0007669"/>
    <property type="project" value="UniProtKB-ARBA"/>
</dbReference>
<dbReference type="InterPro" id="IPR036457">
    <property type="entry name" value="PPM-type-like_dom_sf"/>
</dbReference>
<keyword evidence="8 12" id="KW-0904">Protein phosphatase</keyword>